<dbReference type="RefSeq" id="WP_148568157.1">
    <property type="nucleotide sequence ID" value="NZ_RXYA01000015.1"/>
</dbReference>
<dbReference type="InterPro" id="IPR001602">
    <property type="entry name" value="UPF0047_YjbQ-like"/>
</dbReference>
<reference evidence="1" key="1">
    <citation type="submission" date="2019-10" db="EMBL/GenBank/DDBJ databases">
        <authorList>
            <person name="Ross D.E."/>
            <person name="Gulliver D."/>
        </authorList>
    </citation>
    <scope>NUCLEOTIDE SEQUENCE</scope>
    <source>
        <strain evidence="1">DER-2019</strain>
    </source>
</reference>
<accession>A0A923HU88</accession>
<dbReference type="Gene3D" id="2.60.120.460">
    <property type="entry name" value="YjbQ-like"/>
    <property type="match status" value="1"/>
</dbReference>
<sequence>MKTTHIEITSNEQLIDITQSVRDYISKIRLKDGFVHIQIPERTSAVTLSVNDNWRLEKEFFNKINHLLPKYDGMKFTGWTTANVKASIFGMTIQIMVQDGTLILDKNQSIYFVEFQGPGERQYFMSSMGTTLSENEEPEMPNDLKILYKTREKFEAEQEKIKEEMRIEWKLCEEKRLLLEKEKEKEIEIEIEQSEE</sequence>
<comment type="caution">
    <text evidence="1">The sequence shown here is derived from an EMBL/GenBank/DDBJ whole genome shotgun (WGS) entry which is preliminary data.</text>
</comment>
<reference evidence="1" key="2">
    <citation type="submission" date="2020-10" db="EMBL/GenBank/DDBJ databases">
        <title>Comparative genomics of the Acetobacterium genus.</title>
        <authorList>
            <person name="Marshall C."/>
            <person name="May H."/>
            <person name="Norman S."/>
        </authorList>
    </citation>
    <scope>NUCLEOTIDE SEQUENCE</scope>
    <source>
        <strain evidence="1">DER-2019</strain>
    </source>
</reference>
<gene>
    <name evidence="1" type="ORF">GH810_10360</name>
</gene>
<dbReference type="OrthoDB" id="9801725at2"/>
<evidence type="ECO:0008006" key="3">
    <source>
        <dbReference type="Google" id="ProtNLM"/>
    </source>
</evidence>
<dbReference type="AlphaFoldDB" id="A0A923HU88"/>
<dbReference type="Proteomes" id="UP000616595">
    <property type="component" value="Unassembled WGS sequence"/>
</dbReference>
<organism evidence="1 2">
    <name type="scientific">Acetobacterium paludosum</name>
    <dbReference type="NCBI Taxonomy" id="52693"/>
    <lineage>
        <taxon>Bacteria</taxon>
        <taxon>Bacillati</taxon>
        <taxon>Bacillota</taxon>
        <taxon>Clostridia</taxon>
        <taxon>Eubacteriales</taxon>
        <taxon>Eubacteriaceae</taxon>
        <taxon>Acetobacterium</taxon>
    </lineage>
</organism>
<dbReference type="EMBL" id="WJBD01000011">
    <property type="protein sequence ID" value="MBC3888713.1"/>
    <property type="molecule type" value="Genomic_DNA"/>
</dbReference>
<dbReference type="Pfam" id="PF01894">
    <property type="entry name" value="YjbQ"/>
    <property type="match status" value="1"/>
</dbReference>
<dbReference type="InterPro" id="IPR035917">
    <property type="entry name" value="YjbQ-like_sf"/>
</dbReference>
<name>A0A923HU88_9FIRM</name>
<keyword evidence="2" id="KW-1185">Reference proteome</keyword>
<evidence type="ECO:0000313" key="2">
    <source>
        <dbReference type="Proteomes" id="UP000616595"/>
    </source>
</evidence>
<proteinExistence type="predicted"/>
<protein>
    <recommendedName>
        <fullName evidence="3">YjbQ family protein</fullName>
    </recommendedName>
</protein>
<evidence type="ECO:0000313" key="1">
    <source>
        <dbReference type="EMBL" id="MBC3888713.1"/>
    </source>
</evidence>
<dbReference type="SUPFAM" id="SSF111038">
    <property type="entry name" value="YjbQ-like"/>
    <property type="match status" value="1"/>
</dbReference>